<organism evidence="1 2">
    <name type="scientific">Spiromyces aspiralis</name>
    <dbReference type="NCBI Taxonomy" id="68401"/>
    <lineage>
        <taxon>Eukaryota</taxon>
        <taxon>Fungi</taxon>
        <taxon>Fungi incertae sedis</taxon>
        <taxon>Zoopagomycota</taxon>
        <taxon>Kickxellomycotina</taxon>
        <taxon>Kickxellomycetes</taxon>
        <taxon>Kickxellales</taxon>
        <taxon>Kickxellaceae</taxon>
        <taxon>Spiromyces</taxon>
    </lineage>
</organism>
<proteinExistence type="predicted"/>
<gene>
    <name evidence="1" type="ORF">EV182_005405</name>
</gene>
<evidence type="ECO:0000313" key="1">
    <source>
        <dbReference type="EMBL" id="KAJ1677803.1"/>
    </source>
</evidence>
<sequence length="494" mass="53123">MLTRSQRHISASDPYAPRIAPGKDSSGQPGTLAAVSHFPVPLTPGASASRGSFYVNCEGARSPIALCQFGSEWLGPLFADLYSEQGLVLDTADTLRLVGLLISAMSAIHTPDCSDGPDLGPGSVAEPSTNASGKGKAAEYGSATLLSPCECVVVLARELGDLLAKNRHFVLASRAAVCTFGALLKGEAFAATTSAAGFLGASEDGAGRGQQGGKGLLVFDQDNPGLLRMSLSRTLKHSHVDYMYALACLLAIPYKDAYHELATSISNAAGNPRKVAMLADIGKICARVWQQHAMLARCTEVSLAARWGEQLRLLGIVFDMGCLKPAEHERLRSIVPLLLENSALDVNLALGFADTFNISGSHVALEYIKLCCTIPTVDGYDTRVVSVVDEVPNKELLRETLTHLLHHALHPYDYPRLNFVLGQLLAIDPGDRDTRRSKSILDALRHYTRRHAPGESELERAWRQLQSPFKERVLKARAIDITDGIPAPGQLSQL</sequence>
<comment type="caution">
    <text evidence="1">The sequence shown here is derived from an EMBL/GenBank/DDBJ whole genome shotgun (WGS) entry which is preliminary data.</text>
</comment>
<accession>A0ACC1HMN3</accession>
<name>A0ACC1HMN3_9FUNG</name>
<evidence type="ECO:0000313" key="2">
    <source>
        <dbReference type="Proteomes" id="UP001145114"/>
    </source>
</evidence>
<keyword evidence="2" id="KW-1185">Reference proteome</keyword>
<feature type="non-terminal residue" evidence="1">
    <location>
        <position position="494"/>
    </location>
</feature>
<dbReference type="Proteomes" id="UP001145114">
    <property type="component" value="Unassembled WGS sequence"/>
</dbReference>
<dbReference type="EMBL" id="JAMZIH010001913">
    <property type="protein sequence ID" value="KAJ1677803.1"/>
    <property type="molecule type" value="Genomic_DNA"/>
</dbReference>
<protein>
    <submittedName>
        <fullName evidence="1">Uncharacterized protein</fullName>
    </submittedName>
</protein>
<reference evidence="1" key="1">
    <citation type="submission" date="2022-06" db="EMBL/GenBank/DDBJ databases">
        <title>Phylogenomic reconstructions and comparative analyses of Kickxellomycotina fungi.</title>
        <authorList>
            <person name="Reynolds N.K."/>
            <person name="Stajich J.E."/>
            <person name="Barry K."/>
            <person name="Grigoriev I.V."/>
            <person name="Crous P."/>
            <person name="Smith M.E."/>
        </authorList>
    </citation>
    <scope>NUCLEOTIDE SEQUENCE</scope>
    <source>
        <strain evidence="1">RSA 2271</strain>
    </source>
</reference>